<dbReference type="RefSeq" id="WP_191281814.1">
    <property type="nucleotide sequence ID" value="NZ_BNAI01000001.1"/>
</dbReference>
<keyword evidence="1" id="KW-1133">Transmembrane helix</keyword>
<accession>A0A8J3GNI8</accession>
<evidence type="ECO:0000313" key="4">
    <source>
        <dbReference type="Proteomes" id="UP000617531"/>
    </source>
</evidence>
<proteinExistence type="predicted"/>
<organism evidence="3 4">
    <name type="scientific">Pseudolysinimonas yzui</name>
    <dbReference type="NCBI Taxonomy" id="2708254"/>
    <lineage>
        <taxon>Bacteria</taxon>
        <taxon>Bacillati</taxon>
        <taxon>Actinomycetota</taxon>
        <taxon>Actinomycetes</taxon>
        <taxon>Micrococcales</taxon>
        <taxon>Microbacteriaceae</taxon>
        <taxon>Pseudolysinimonas</taxon>
    </lineage>
</organism>
<reference evidence="3" key="1">
    <citation type="journal article" date="2014" name="Int. J. Syst. Evol. Microbiol.">
        <title>Complete genome sequence of Corynebacterium casei LMG S-19264T (=DSM 44701T), isolated from a smear-ripened cheese.</title>
        <authorList>
            <consortium name="US DOE Joint Genome Institute (JGI-PGF)"/>
            <person name="Walter F."/>
            <person name="Albersmeier A."/>
            <person name="Kalinowski J."/>
            <person name="Ruckert C."/>
        </authorList>
    </citation>
    <scope>NUCLEOTIDE SEQUENCE</scope>
    <source>
        <strain evidence="3">CGMCC 1.16548</strain>
    </source>
</reference>
<protein>
    <submittedName>
        <fullName evidence="3">Uncharacterized protein</fullName>
    </submittedName>
</protein>
<feature type="transmembrane region" description="Helical" evidence="1">
    <location>
        <begin position="196"/>
        <end position="216"/>
    </location>
</feature>
<dbReference type="EMBL" id="BNAI01000001">
    <property type="protein sequence ID" value="GHF07609.1"/>
    <property type="molecule type" value="Genomic_DNA"/>
</dbReference>
<name>A0A8J3GNI8_9MICO</name>
<feature type="chain" id="PRO_5035326241" evidence="2">
    <location>
        <begin position="30"/>
        <end position="220"/>
    </location>
</feature>
<evidence type="ECO:0000256" key="2">
    <source>
        <dbReference type="SAM" id="SignalP"/>
    </source>
</evidence>
<keyword evidence="2" id="KW-0732">Signal</keyword>
<reference evidence="3" key="2">
    <citation type="submission" date="2020-09" db="EMBL/GenBank/DDBJ databases">
        <authorList>
            <person name="Sun Q."/>
            <person name="Zhou Y."/>
        </authorList>
    </citation>
    <scope>NUCLEOTIDE SEQUENCE</scope>
    <source>
        <strain evidence="3">CGMCC 1.16548</strain>
    </source>
</reference>
<dbReference type="AlphaFoldDB" id="A0A8J3GNI8"/>
<sequence>MKALVVARFSLAALLIAGGGALVASAAGAAPVPETGGAGMLWLEADPYPADSLEIAPGERILWPVTANLTAPTSGELSLEVSAADPLATDVDGLTLELTECGVAWQLPVDPLADGVCLDGSAETIIAEAPVALADAGQRWELGLIAPGVPRYFLATLALPSATPGALATESAEIGFGFRAGDGTRPVGLAETGASIVGPLLLAGGVLLAGVTARSLRSRT</sequence>
<keyword evidence="4" id="KW-1185">Reference proteome</keyword>
<comment type="caution">
    <text evidence="3">The sequence shown here is derived from an EMBL/GenBank/DDBJ whole genome shotgun (WGS) entry which is preliminary data.</text>
</comment>
<evidence type="ECO:0000256" key="1">
    <source>
        <dbReference type="SAM" id="Phobius"/>
    </source>
</evidence>
<evidence type="ECO:0000313" key="3">
    <source>
        <dbReference type="EMBL" id="GHF07609.1"/>
    </source>
</evidence>
<keyword evidence="1" id="KW-0472">Membrane</keyword>
<keyword evidence="1" id="KW-0812">Transmembrane</keyword>
<feature type="signal peptide" evidence="2">
    <location>
        <begin position="1"/>
        <end position="29"/>
    </location>
</feature>
<dbReference type="Proteomes" id="UP000617531">
    <property type="component" value="Unassembled WGS sequence"/>
</dbReference>
<gene>
    <name evidence="3" type="ORF">GCM10011600_05360</name>
</gene>